<dbReference type="InterPro" id="IPR013098">
    <property type="entry name" value="Ig_I-set"/>
</dbReference>
<feature type="compositionally biased region" description="Polar residues" evidence="3">
    <location>
        <begin position="1"/>
        <end position="13"/>
    </location>
</feature>
<accession>A0AAF3EXY5</accession>
<dbReference type="InterPro" id="IPR036179">
    <property type="entry name" value="Ig-like_dom_sf"/>
</dbReference>
<feature type="domain" description="Ig-like" evidence="4">
    <location>
        <begin position="35"/>
        <end position="125"/>
    </location>
</feature>
<dbReference type="SUPFAM" id="SSF48726">
    <property type="entry name" value="Immunoglobulin"/>
    <property type="match status" value="1"/>
</dbReference>
<name>A0AAF3EXY5_9BILA</name>
<evidence type="ECO:0000313" key="6">
    <source>
        <dbReference type="WBParaSite" id="MBELARI_LOCUS19035"/>
    </source>
</evidence>
<evidence type="ECO:0000313" key="5">
    <source>
        <dbReference type="Proteomes" id="UP000887575"/>
    </source>
</evidence>
<dbReference type="PANTHER" id="PTHR14340:SF9">
    <property type="entry name" value="FIBRONECTIN TYPE-III DOMAIN-CONTAINING PROTEIN"/>
    <property type="match status" value="1"/>
</dbReference>
<dbReference type="WBParaSite" id="MBELARI_LOCUS19035">
    <property type="protein sequence ID" value="MBELARI_LOCUS19035"/>
    <property type="gene ID" value="MBELARI_LOCUS19035"/>
</dbReference>
<dbReference type="Proteomes" id="UP000887575">
    <property type="component" value="Unassembled WGS sequence"/>
</dbReference>
<keyword evidence="5" id="KW-1185">Reference proteome</keyword>
<dbReference type="InterPro" id="IPR013783">
    <property type="entry name" value="Ig-like_fold"/>
</dbReference>
<dbReference type="Pfam" id="PF07679">
    <property type="entry name" value="I-set"/>
    <property type="match status" value="1"/>
</dbReference>
<dbReference type="PANTHER" id="PTHR14340">
    <property type="entry name" value="MICROFIBRIL-ASSOCIATED GLYCOPROTEIN 3"/>
    <property type="match status" value="1"/>
</dbReference>
<evidence type="ECO:0000259" key="4">
    <source>
        <dbReference type="PROSITE" id="PS50835"/>
    </source>
</evidence>
<dbReference type="SMART" id="SM00409">
    <property type="entry name" value="IG"/>
    <property type="match status" value="1"/>
</dbReference>
<dbReference type="PROSITE" id="PS50835">
    <property type="entry name" value="IG_LIKE"/>
    <property type="match status" value="1"/>
</dbReference>
<dbReference type="CDD" id="cd00096">
    <property type="entry name" value="Ig"/>
    <property type="match status" value="1"/>
</dbReference>
<feature type="region of interest" description="Disordered" evidence="3">
    <location>
        <begin position="1"/>
        <end position="34"/>
    </location>
</feature>
<dbReference type="AlphaFoldDB" id="A0AAF3EXY5"/>
<feature type="compositionally biased region" description="Basic and acidic residues" evidence="3">
    <location>
        <begin position="14"/>
        <end position="28"/>
    </location>
</feature>
<dbReference type="InterPro" id="IPR003598">
    <property type="entry name" value="Ig_sub2"/>
</dbReference>
<dbReference type="InterPro" id="IPR007110">
    <property type="entry name" value="Ig-like_dom"/>
</dbReference>
<reference evidence="6" key="1">
    <citation type="submission" date="2024-02" db="UniProtKB">
        <authorList>
            <consortium name="WormBaseParasite"/>
        </authorList>
    </citation>
    <scope>IDENTIFICATION</scope>
</reference>
<dbReference type="FunFam" id="2.60.40.10:FF:000107">
    <property type="entry name" value="Myosin, light chain kinase a"/>
    <property type="match status" value="1"/>
</dbReference>
<keyword evidence="2" id="KW-0393">Immunoglobulin domain</keyword>
<dbReference type="Gene3D" id="2.60.40.10">
    <property type="entry name" value="Immunoglobulins"/>
    <property type="match status" value="1"/>
</dbReference>
<dbReference type="InterPro" id="IPR003599">
    <property type="entry name" value="Ig_sub"/>
</dbReference>
<organism evidence="5 6">
    <name type="scientific">Mesorhabditis belari</name>
    <dbReference type="NCBI Taxonomy" id="2138241"/>
    <lineage>
        <taxon>Eukaryota</taxon>
        <taxon>Metazoa</taxon>
        <taxon>Ecdysozoa</taxon>
        <taxon>Nematoda</taxon>
        <taxon>Chromadorea</taxon>
        <taxon>Rhabditida</taxon>
        <taxon>Rhabditina</taxon>
        <taxon>Rhabditomorpha</taxon>
        <taxon>Rhabditoidea</taxon>
        <taxon>Rhabditidae</taxon>
        <taxon>Mesorhabditinae</taxon>
        <taxon>Mesorhabditis</taxon>
    </lineage>
</organism>
<dbReference type="SMART" id="SM00408">
    <property type="entry name" value="IGc2"/>
    <property type="match status" value="1"/>
</dbReference>
<evidence type="ECO:0000256" key="3">
    <source>
        <dbReference type="SAM" id="MobiDB-lite"/>
    </source>
</evidence>
<protein>
    <recommendedName>
        <fullName evidence="4">Ig-like domain-containing protein</fullName>
    </recommendedName>
</protein>
<proteinExistence type="predicted"/>
<evidence type="ECO:0000256" key="2">
    <source>
        <dbReference type="ARBA" id="ARBA00023319"/>
    </source>
</evidence>
<sequence length="129" mass="14488">MSTNSTESSIEKVTQQKEENDGDSRKDGLPSTSRPYIRLASELRNLTKDLGDEVRFRCEALGTPPLTFSWLKNQALVEKSRRIKIKTRENSSRLVIQHLDVLDSGYYQCVVSNSAASVNTTSVLRKLLA</sequence>
<evidence type="ECO:0000256" key="1">
    <source>
        <dbReference type="ARBA" id="ARBA00023157"/>
    </source>
</evidence>
<keyword evidence="1" id="KW-1015">Disulfide bond</keyword>